<feature type="compositionally biased region" description="Polar residues" evidence="1">
    <location>
        <begin position="34"/>
        <end position="44"/>
    </location>
</feature>
<gene>
    <name evidence="2" type="ORF">A3F34_01205</name>
</gene>
<protein>
    <submittedName>
        <fullName evidence="2">Uncharacterized protein</fullName>
    </submittedName>
</protein>
<evidence type="ECO:0000313" key="3">
    <source>
        <dbReference type="Proteomes" id="UP000179024"/>
    </source>
</evidence>
<evidence type="ECO:0000256" key="1">
    <source>
        <dbReference type="SAM" id="MobiDB-lite"/>
    </source>
</evidence>
<dbReference type="EMBL" id="MGAE01000049">
    <property type="protein sequence ID" value="OGK38721.1"/>
    <property type="molecule type" value="Genomic_DNA"/>
</dbReference>
<evidence type="ECO:0000313" key="2">
    <source>
        <dbReference type="EMBL" id="OGK38721.1"/>
    </source>
</evidence>
<comment type="caution">
    <text evidence="2">The sequence shown here is derived from an EMBL/GenBank/DDBJ whole genome shotgun (WGS) entry which is preliminary data.</text>
</comment>
<sequence>MYTEVLSTRCRDGTTKNKKQKTKRLQREEPPGNASGQGSVTSFTRLYPDGSSGPLARKEIGAYVAGWADTITCLIIAGGTAETTSGLPLVLCQPTYGHVSRRFRFEGKQFILRKRSQN</sequence>
<feature type="region of interest" description="Disordered" evidence="1">
    <location>
        <begin position="1"/>
        <end position="44"/>
    </location>
</feature>
<dbReference type="AlphaFoldDB" id="A0A1F7I5S4"/>
<dbReference type="Proteomes" id="UP000179024">
    <property type="component" value="Unassembled WGS sequence"/>
</dbReference>
<reference evidence="2 3" key="1">
    <citation type="journal article" date="2016" name="Nat. Commun.">
        <title>Thousands of microbial genomes shed light on interconnected biogeochemical processes in an aquifer system.</title>
        <authorList>
            <person name="Anantharaman K."/>
            <person name="Brown C.T."/>
            <person name="Hug L.A."/>
            <person name="Sharon I."/>
            <person name="Castelle C.J."/>
            <person name="Probst A.J."/>
            <person name="Thomas B.C."/>
            <person name="Singh A."/>
            <person name="Wilkins M.J."/>
            <person name="Karaoz U."/>
            <person name="Brodie E.L."/>
            <person name="Williams K.H."/>
            <person name="Hubbard S.S."/>
            <person name="Banfield J.F."/>
        </authorList>
    </citation>
    <scope>NUCLEOTIDE SEQUENCE [LARGE SCALE GENOMIC DNA]</scope>
</reference>
<organism evidence="2 3">
    <name type="scientific">Candidatus Roizmanbacteria bacterium RIFCSPHIGHO2_12_FULL_44_10</name>
    <dbReference type="NCBI Taxonomy" id="1802054"/>
    <lineage>
        <taxon>Bacteria</taxon>
        <taxon>Candidatus Roizmaniibacteriota</taxon>
    </lineage>
</organism>
<proteinExistence type="predicted"/>
<accession>A0A1F7I5S4</accession>
<name>A0A1F7I5S4_9BACT</name>